<dbReference type="Proteomes" id="UP000504638">
    <property type="component" value="Unplaced"/>
</dbReference>
<feature type="transmembrane region" description="Helical" evidence="6">
    <location>
        <begin position="193"/>
        <end position="215"/>
    </location>
</feature>
<feature type="transmembrane region" description="Helical" evidence="6">
    <location>
        <begin position="161"/>
        <end position="181"/>
    </location>
</feature>
<feature type="transmembrane region" description="Helical" evidence="6">
    <location>
        <begin position="69"/>
        <end position="89"/>
    </location>
</feature>
<dbReference type="GO" id="GO:0016020">
    <property type="term" value="C:membrane"/>
    <property type="evidence" value="ECO:0007669"/>
    <property type="project" value="UniProtKB-SubCell"/>
</dbReference>
<comment type="subcellular location">
    <subcellularLocation>
        <location evidence="1">Membrane</location>
        <topology evidence="1">Multi-pass membrane protein</topology>
    </subcellularLocation>
</comment>
<dbReference type="FunFam" id="1.20.1250.20:FF:000013">
    <property type="entry name" value="MFS general substrate transporter"/>
    <property type="match status" value="1"/>
</dbReference>
<evidence type="ECO:0000313" key="7">
    <source>
        <dbReference type="EMBL" id="KAF1816883.1"/>
    </source>
</evidence>
<feature type="transmembrane region" description="Helical" evidence="6">
    <location>
        <begin position="45"/>
        <end position="63"/>
    </location>
</feature>
<evidence type="ECO:0000256" key="1">
    <source>
        <dbReference type="ARBA" id="ARBA00004141"/>
    </source>
</evidence>
<feature type="transmembrane region" description="Helical" evidence="6">
    <location>
        <begin position="101"/>
        <end position="119"/>
    </location>
</feature>
<keyword evidence="2" id="KW-0813">Transport</keyword>
<feature type="transmembrane region" description="Helical" evidence="6">
    <location>
        <begin position="423"/>
        <end position="447"/>
    </location>
</feature>
<dbReference type="RefSeq" id="XP_033538514.1">
    <property type="nucleotide sequence ID" value="XM_033680487.1"/>
</dbReference>
<feature type="transmembrane region" description="Helical" evidence="6">
    <location>
        <begin position="332"/>
        <end position="352"/>
    </location>
</feature>
<dbReference type="Gene3D" id="1.20.1250.20">
    <property type="entry name" value="MFS general substrate transporter like domains"/>
    <property type="match status" value="2"/>
</dbReference>
<evidence type="ECO:0000313" key="9">
    <source>
        <dbReference type="RefSeq" id="XP_033538514.1"/>
    </source>
</evidence>
<dbReference type="GO" id="GO:0022857">
    <property type="term" value="F:transmembrane transporter activity"/>
    <property type="evidence" value="ECO:0007669"/>
    <property type="project" value="InterPro"/>
</dbReference>
<protein>
    <submittedName>
        <fullName evidence="7 9">Retrograde regulation protein 2</fullName>
    </submittedName>
</protein>
<dbReference type="AlphaFoldDB" id="A0A6G1GFQ3"/>
<dbReference type="OrthoDB" id="3639251at2759"/>
<evidence type="ECO:0000313" key="8">
    <source>
        <dbReference type="Proteomes" id="UP000504638"/>
    </source>
</evidence>
<feature type="transmembrane region" description="Helical" evidence="6">
    <location>
        <begin position="301"/>
        <end position="320"/>
    </location>
</feature>
<dbReference type="EMBL" id="ML975149">
    <property type="protein sequence ID" value="KAF1816883.1"/>
    <property type="molecule type" value="Genomic_DNA"/>
</dbReference>
<dbReference type="InterPro" id="IPR036259">
    <property type="entry name" value="MFS_trans_sf"/>
</dbReference>
<dbReference type="SUPFAM" id="SSF103473">
    <property type="entry name" value="MFS general substrate transporter"/>
    <property type="match status" value="1"/>
</dbReference>
<evidence type="ECO:0000256" key="2">
    <source>
        <dbReference type="ARBA" id="ARBA00022448"/>
    </source>
</evidence>
<evidence type="ECO:0000256" key="5">
    <source>
        <dbReference type="ARBA" id="ARBA00023136"/>
    </source>
</evidence>
<dbReference type="GeneID" id="54421057"/>
<organism evidence="7">
    <name type="scientific">Eremomyces bilateralis CBS 781.70</name>
    <dbReference type="NCBI Taxonomy" id="1392243"/>
    <lineage>
        <taxon>Eukaryota</taxon>
        <taxon>Fungi</taxon>
        <taxon>Dikarya</taxon>
        <taxon>Ascomycota</taxon>
        <taxon>Pezizomycotina</taxon>
        <taxon>Dothideomycetes</taxon>
        <taxon>Dothideomycetes incertae sedis</taxon>
        <taxon>Eremomycetales</taxon>
        <taxon>Eremomycetaceae</taxon>
        <taxon>Eremomyces</taxon>
    </lineage>
</organism>
<proteinExistence type="predicted"/>
<reference evidence="7 9" key="1">
    <citation type="submission" date="2020-01" db="EMBL/GenBank/DDBJ databases">
        <authorList>
            <consortium name="DOE Joint Genome Institute"/>
            <person name="Haridas S."/>
            <person name="Albert R."/>
            <person name="Binder M."/>
            <person name="Bloem J."/>
            <person name="Labutti K."/>
            <person name="Salamov A."/>
            <person name="Andreopoulos B."/>
            <person name="Baker S.E."/>
            <person name="Barry K."/>
            <person name="Bills G."/>
            <person name="Bluhm B.H."/>
            <person name="Cannon C."/>
            <person name="Castanera R."/>
            <person name="Culley D.E."/>
            <person name="Daum C."/>
            <person name="Ezra D."/>
            <person name="Gonzalez J.B."/>
            <person name="Henrissat B."/>
            <person name="Kuo A."/>
            <person name="Liang C."/>
            <person name="Lipzen A."/>
            <person name="Lutzoni F."/>
            <person name="Magnuson J."/>
            <person name="Mondo S."/>
            <person name="Nolan M."/>
            <person name="Ohm R."/>
            <person name="Pangilinan J."/>
            <person name="Park H.-J."/>
            <person name="Ramirez L."/>
            <person name="Alfaro M."/>
            <person name="Sun H."/>
            <person name="Tritt A."/>
            <person name="Yoshinaga Y."/>
            <person name="Zwiers L.-H."/>
            <person name="Turgeon B.G."/>
            <person name="Goodwin S.B."/>
            <person name="Spatafora J.W."/>
            <person name="Crous P.W."/>
            <person name="Grigoriev I.V."/>
        </authorList>
    </citation>
    <scope>NUCLEOTIDE SEQUENCE</scope>
    <source>
        <strain evidence="7 9">CBS 781.70</strain>
    </source>
</reference>
<keyword evidence="4 6" id="KW-1133">Transmembrane helix</keyword>
<evidence type="ECO:0000256" key="4">
    <source>
        <dbReference type="ARBA" id="ARBA00022989"/>
    </source>
</evidence>
<dbReference type="Pfam" id="PF07690">
    <property type="entry name" value="MFS_1"/>
    <property type="match status" value="1"/>
</dbReference>
<evidence type="ECO:0000256" key="6">
    <source>
        <dbReference type="SAM" id="Phobius"/>
    </source>
</evidence>
<dbReference type="InterPro" id="IPR011701">
    <property type="entry name" value="MFS"/>
</dbReference>
<accession>A0A6G1GFQ3</accession>
<keyword evidence="8" id="KW-1185">Reference proteome</keyword>
<dbReference type="PANTHER" id="PTHR43791">
    <property type="entry name" value="PERMEASE-RELATED"/>
    <property type="match status" value="1"/>
</dbReference>
<feature type="transmembrane region" description="Helical" evidence="6">
    <location>
        <begin position="267"/>
        <end position="289"/>
    </location>
</feature>
<feature type="transmembrane region" description="Helical" evidence="6">
    <location>
        <begin position="358"/>
        <end position="379"/>
    </location>
</feature>
<feature type="transmembrane region" description="Helical" evidence="6">
    <location>
        <begin position="131"/>
        <end position="152"/>
    </location>
</feature>
<name>A0A6G1GFQ3_9PEZI</name>
<reference evidence="9" key="2">
    <citation type="submission" date="2020-04" db="EMBL/GenBank/DDBJ databases">
        <authorList>
            <consortium name="NCBI Genome Project"/>
        </authorList>
    </citation>
    <scope>NUCLEOTIDE SEQUENCE</scope>
    <source>
        <strain evidence="9">CBS 781.70</strain>
    </source>
</reference>
<feature type="transmembrane region" description="Helical" evidence="6">
    <location>
        <begin position="391"/>
        <end position="411"/>
    </location>
</feature>
<sequence>MASDKKMLDRPPSEDPLQCETIEDIGAIEDEATVKRINRKIDRRICIVLGVLYTIAVIDRVNLPLAEGNAYSLLILCFFPFYIAFQPVMTPISRKLRPRRFLSGIVISWGLVMAGHGLVHDWRAMLALRCLLGIFEAGFFSTSVYLISTWYIRSEVATRNAAFYLVGVFFAGFGGVLAYGLSRMDGVGGYAGWRWIFIIEGIITIVGGCLAYILIVDFPEQAAHSWKFLTEEEARIIIERVERDRGDTIIPPFELWPYLANALDWKIWFFAANFGLTSTVTYATAYFMPIILREDMGFSEVATQCLSTPAVAVAAILGQFEAYLSDRFRLRSPFMIFNAALIIIGIILLGFVEVTGVRFFGCFLIVGGANANIPLTLTYQANNIVGQWKRAFCSATLIGAGAVGGIIGSLTFRSQDAPAYRPGLYTCLTAGALVILSVLITTAYFAVSNKRQRQGKLIIEKMDGFRYTH</sequence>
<keyword evidence="5 6" id="KW-0472">Membrane</keyword>
<keyword evidence="3 6" id="KW-0812">Transmembrane</keyword>
<gene>
    <name evidence="7 9" type="ORF">P152DRAFT_463239</name>
</gene>
<dbReference type="PANTHER" id="PTHR43791:SF47">
    <property type="entry name" value="MAJOR FACILITATOR SUPERFAMILY (MFS) PROFILE DOMAIN-CONTAINING PROTEIN-RELATED"/>
    <property type="match status" value="1"/>
</dbReference>
<reference evidence="9" key="3">
    <citation type="submission" date="2025-04" db="UniProtKB">
        <authorList>
            <consortium name="RefSeq"/>
        </authorList>
    </citation>
    <scope>IDENTIFICATION</scope>
    <source>
        <strain evidence="9">CBS 781.70</strain>
    </source>
</reference>
<evidence type="ECO:0000256" key="3">
    <source>
        <dbReference type="ARBA" id="ARBA00022692"/>
    </source>
</evidence>